<organism evidence="1">
    <name type="scientific">Chloroidium ellipsoideum</name>
    <dbReference type="NCBI Taxonomy" id="63676"/>
    <lineage>
        <taxon>Eukaryota</taxon>
        <taxon>Viridiplantae</taxon>
        <taxon>Chlorophyta</taxon>
        <taxon>core chlorophytes</taxon>
        <taxon>Trebouxiophyceae</taxon>
        <taxon>Watanabeales</taxon>
        <taxon>Watanabeaceae</taxon>
        <taxon>Chloroidium</taxon>
    </lineage>
</organism>
<sequence length="55" mass="6187">MENTRENCGLPRETSVSILVMSEMNVPRTATEEAIKILTRSKVTKLRLVTKVLQA</sequence>
<evidence type="ECO:0000313" key="1">
    <source>
        <dbReference type="EMBL" id="CAA27479.1"/>
    </source>
</evidence>
<geneLocation type="chloroplast" evidence="1"/>
<dbReference type="EMBL" id="X03848">
    <property type="protein sequence ID" value="CAA27479.1"/>
    <property type="molecule type" value="Genomic_DNA"/>
</dbReference>
<dbReference type="AlphaFoldDB" id="Q31980"/>
<protein>
    <submittedName>
        <fullName evidence="1">Uncharacterized protein</fullName>
    </submittedName>
</protein>
<keyword evidence="1" id="KW-0934">Plastid</keyword>
<reference evidence="1" key="1">
    <citation type="journal article" date="1986" name="Nucleic Acids Res.">
        <title>Peculiar feature of the organization of rRNA genes of the Chlorella chloroplast DNA.</title>
        <authorList>
            <person name="Yamada T."/>
            <person name="Shimaji M."/>
        </authorList>
    </citation>
    <scope>NUCLEOTIDE SEQUENCE</scope>
    <source>
        <strain evidence="1">C-87</strain>
    </source>
</reference>
<name>Q31980_9CHLO</name>
<keyword evidence="1" id="KW-0150">Chloroplast</keyword>
<dbReference type="PIR" id="C24444">
    <property type="entry name" value="C24444"/>
</dbReference>
<accession>Q31980</accession>
<proteinExistence type="predicted"/>